<dbReference type="PANTHER" id="PTHR33064:SF37">
    <property type="entry name" value="RIBONUCLEASE H"/>
    <property type="match status" value="1"/>
</dbReference>
<dbReference type="InterPro" id="IPR043128">
    <property type="entry name" value="Rev_trsase/Diguanyl_cyclase"/>
</dbReference>
<dbReference type="AlphaFoldDB" id="A0A6G0W8Q8"/>
<feature type="domain" description="Reverse transcriptase/retrotransposon-derived protein RNase H-like" evidence="1">
    <location>
        <begin position="195"/>
        <end position="234"/>
    </location>
</feature>
<dbReference type="InterPro" id="IPR051320">
    <property type="entry name" value="Viral_Replic_Matur_Polypro"/>
</dbReference>
<evidence type="ECO:0000313" key="2">
    <source>
        <dbReference type="EMBL" id="KAF0722902.1"/>
    </source>
</evidence>
<gene>
    <name evidence="2" type="ORF">FWK35_00031803</name>
</gene>
<accession>A0A6G0W8Q8</accession>
<protein>
    <submittedName>
        <fullName evidence="2">Solute carrier family 2, facilitated glucose transporter member 1-like</fullName>
    </submittedName>
</protein>
<evidence type="ECO:0000259" key="1">
    <source>
        <dbReference type="Pfam" id="PF17919"/>
    </source>
</evidence>
<name>A0A6G0W8Q8_APHCR</name>
<dbReference type="SUPFAM" id="SSF56672">
    <property type="entry name" value="DNA/RNA polymerases"/>
    <property type="match status" value="1"/>
</dbReference>
<dbReference type="Pfam" id="PF17919">
    <property type="entry name" value="RT_RNaseH_2"/>
    <property type="match status" value="1"/>
</dbReference>
<dbReference type="OrthoDB" id="6630558at2759"/>
<dbReference type="InterPro" id="IPR041577">
    <property type="entry name" value="RT_RNaseH_2"/>
</dbReference>
<keyword evidence="2" id="KW-0813">Transport</keyword>
<dbReference type="Gene3D" id="3.30.70.270">
    <property type="match status" value="1"/>
</dbReference>
<keyword evidence="3" id="KW-1185">Reference proteome</keyword>
<comment type="caution">
    <text evidence="2">The sequence shown here is derived from an EMBL/GenBank/DDBJ whole genome shotgun (WGS) entry which is preliminary data.</text>
</comment>
<dbReference type="EMBL" id="VUJU01009023">
    <property type="protein sequence ID" value="KAF0722902.1"/>
    <property type="molecule type" value="Genomic_DNA"/>
</dbReference>
<reference evidence="2 3" key="1">
    <citation type="submission" date="2019-08" db="EMBL/GenBank/DDBJ databases">
        <title>Whole genome of Aphis craccivora.</title>
        <authorList>
            <person name="Voronova N.V."/>
            <person name="Shulinski R.S."/>
            <person name="Bandarenka Y.V."/>
            <person name="Zhorov D.G."/>
            <person name="Warner D."/>
        </authorList>
    </citation>
    <scope>NUCLEOTIDE SEQUENCE [LARGE SCALE GENOMIC DNA]</scope>
    <source>
        <strain evidence="2">180601</strain>
        <tissue evidence="2">Whole Body</tissue>
    </source>
</reference>
<dbReference type="InterPro" id="IPR043502">
    <property type="entry name" value="DNA/RNA_pol_sf"/>
</dbReference>
<evidence type="ECO:0000313" key="3">
    <source>
        <dbReference type="Proteomes" id="UP000478052"/>
    </source>
</evidence>
<organism evidence="2 3">
    <name type="scientific">Aphis craccivora</name>
    <name type="common">Cowpea aphid</name>
    <dbReference type="NCBI Taxonomy" id="307492"/>
    <lineage>
        <taxon>Eukaryota</taxon>
        <taxon>Metazoa</taxon>
        <taxon>Ecdysozoa</taxon>
        <taxon>Arthropoda</taxon>
        <taxon>Hexapoda</taxon>
        <taxon>Insecta</taxon>
        <taxon>Pterygota</taxon>
        <taxon>Neoptera</taxon>
        <taxon>Paraneoptera</taxon>
        <taxon>Hemiptera</taxon>
        <taxon>Sternorrhyncha</taxon>
        <taxon>Aphidomorpha</taxon>
        <taxon>Aphidoidea</taxon>
        <taxon>Aphididae</taxon>
        <taxon>Aphidini</taxon>
        <taxon>Aphis</taxon>
        <taxon>Aphis</taxon>
    </lineage>
</organism>
<sequence length="243" mass="27851">MCLISAGWWRAVEPQLKEEAGVYLEQEKDSSYSGKNLWQKFCKTSTALLKFNRNCALTLCPYDKRPDEYCTQLMLLPTTTFSELRRIADVLDKMLAVAKPPPQRWPDNPTGNGWPPKQGFKLKVAQDTPLKYPPIRNKFFDRSTDRPKPELFPSKVKDNRKILGVCNWDSQFVINYVDTIAPLTNLLKQGVRWRWKDVEQRAFELIKNALVTSPKLSPPGYSKPFCLQTDASDKRGCSSFPTG</sequence>
<keyword evidence="2" id="KW-0762">Sugar transport</keyword>
<dbReference type="GO" id="GO:0071897">
    <property type="term" value="P:DNA biosynthetic process"/>
    <property type="evidence" value="ECO:0007669"/>
    <property type="project" value="UniProtKB-ARBA"/>
</dbReference>
<proteinExistence type="predicted"/>
<dbReference type="PANTHER" id="PTHR33064">
    <property type="entry name" value="POL PROTEIN"/>
    <property type="match status" value="1"/>
</dbReference>
<dbReference type="Proteomes" id="UP000478052">
    <property type="component" value="Unassembled WGS sequence"/>
</dbReference>